<protein>
    <submittedName>
        <fullName evidence="3">Fatty-acyl-CoA synthase</fullName>
    </submittedName>
</protein>
<feature type="domain" description="AMP-dependent synthetase/ligase" evidence="2">
    <location>
        <begin position="25"/>
        <end position="386"/>
    </location>
</feature>
<evidence type="ECO:0000259" key="2">
    <source>
        <dbReference type="Pfam" id="PF00501"/>
    </source>
</evidence>
<evidence type="ECO:0000313" key="3">
    <source>
        <dbReference type="EMBL" id="ROO90819.1"/>
    </source>
</evidence>
<keyword evidence="4" id="KW-1185">Reference proteome</keyword>
<reference evidence="3 4" key="1">
    <citation type="submission" date="2018-11" db="EMBL/GenBank/DDBJ databases">
        <title>Sequencing the genomes of 1000 actinobacteria strains.</title>
        <authorList>
            <person name="Klenk H.-P."/>
        </authorList>
    </citation>
    <scope>NUCLEOTIDE SEQUENCE [LARGE SCALE GENOMIC DNA]</scope>
    <source>
        <strain evidence="3 4">DSM 44254</strain>
    </source>
</reference>
<proteinExistence type="inferred from homology"/>
<dbReference type="PANTHER" id="PTHR22754:SF32">
    <property type="entry name" value="DISCO-INTERACTING PROTEIN 2"/>
    <property type="match status" value="1"/>
</dbReference>
<dbReference type="GO" id="GO:0070566">
    <property type="term" value="F:adenylyltransferase activity"/>
    <property type="evidence" value="ECO:0007669"/>
    <property type="project" value="TreeGrafter"/>
</dbReference>
<evidence type="ECO:0000313" key="4">
    <source>
        <dbReference type="Proteomes" id="UP000272400"/>
    </source>
</evidence>
<dbReference type="GO" id="GO:0005886">
    <property type="term" value="C:plasma membrane"/>
    <property type="evidence" value="ECO:0007669"/>
    <property type="project" value="TreeGrafter"/>
</dbReference>
<sequence>MDSLWTALLGARRSTVHCWTGHGFAAATWAEVGADARRTAAGLRGLGVRPGTTVAAIMTNTPAAVRGVLAIWLAGGAVASLPVPARGMGVDEYLAQIAAICRSAGARLLLTDGALLQALPEGALGGIACREWESIGEGPAIEACPPGEDEPAFIQYSSGSTGTPKGCVLTPRAIAAQLELIRDMSDADPARERVVSWLPLSHDMGMFGCTLFPWFFDMPLVMSTPERFMFGGRSWFADLAEFGGTMTAGTNTALFLAARAQHGRPLNHRLEVRTAIIGAERVERAALLAASAAFDGLPLESFMPAYGMAEATLAVSASTPRTTPRFTSVDGFELAHGRVSHVSPDAPEATWLVGCGPPCKDVGISSTVPSGVGELVVKSPSLALGYQGDPELTAARFTSAGFRTGDLGFLHDGEVFPVGRLDEVISFGGRNVSTREAEREIEAMDLVHRGCAAVLDLGSEGPAGRLVLVAELSRAGAAPSEVADTAREAARIASARCGLVLDACVFLRRGSLPKTPSGKVQRHRARRLLLAEALPAIATVPLAT</sequence>
<dbReference type="InterPro" id="IPR045851">
    <property type="entry name" value="AMP-bd_C_sf"/>
</dbReference>
<dbReference type="GO" id="GO:0006633">
    <property type="term" value="P:fatty acid biosynthetic process"/>
    <property type="evidence" value="ECO:0007669"/>
    <property type="project" value="TreeGrafter"/>
</dbReference>
<dbReference type="EMBL" id="RJKE01000001">
    <property type="protein sequence ID" value="ROO90819.1"/>
    <property type="molecule type" value="Genomic_DNA"/>
</dbReference>
<comment type="caution">
    <text evidence="3">The sequence shown here is derived from an EMBL/GenBank/DDBJ whole genome shotgun (WGS) entry which is preliminary data.</text>
</comment>
<dbReference type="InterPro" id="IPR000873">
    <property type="entry name" value="AMP-dep_synth/lig_dom"/>
</dbReference>
<organism evidence="3 4">
    <name type="scientific">Actinocorallia herbida</name>
    <dbReference type="NCBI Taxonomy" id="58109"/>
    <lineage>
        <taxon>Bacteria</taxon>
        <taxon>Bacillati</taxon>
        <taxon>Actinomycetota</taxon>
        <taxon>Actinomycetes</taxon>
        <taxon>Streptosporangiales</taxon>
        <taxon>Thermomonosporaceae</taxon>
        <taxon>Actinocorallia</taxon>
    </lineage>
</organism>
<dbReference type="InterPro" id="IPR020845">
    <property type="entry name" value="AMP-binding_CS"/>
</dbReference>
<dbReference type="PANTHER" id="PTHR22754">
    <property type="entry name" value="DISCO-INTERACTING PROTEIN 2 DIP2 -RELATED"/>
    <property type="match status" value="1"/>
</dbReference>
<gene>
    <name evidence="3" type="ORF">EDD29_8558</name>
</gene>
<dbReference type="RefSeq" id="WP_123669721.1">
    <property type="nucleotide sequence ID" value="NZ_RJKE01000001.1"/>
</dbReference>
<dbReference type="InterPro" id="IPR042099">
    <property type="entry name" value="ANL_N_sf"/>
</dbReference>
<evidence type="ECO:0000256" key="1">
    <source>
        <dbReference type="ARBA" id="ARBA00006432"/>
    </source>
</evidence>
<dbReference type="Proteomes" id="UP000272400">
    <property type="component" value="Unassembled WGS sequence"/>
</dbReference>
<dbReference type="SUPFAM" id="SSF56801">
    <property type="entry name" value="Acetyl-CoA synthetase-like"/>
    <property type="match status" value="1"/>
</dbReference>
<accession>A0A3N1DBD9</accession>
<name>A0A3N1DBD9_9ACTN</name>
<dbReference type="PROSITE" id="PS00455">
    <property type="entry name" value="AMP_BINDING"/>
    <property type="match status" value="1"/>
</dbReference>
<comment type="similarity">
    <text evidence="1">Belongs to the ATP-dependent AMP-binding enzyme family.</text>
</comment>
<dbReference type="Gene3D" id="3.30.300.30">
    <property type="match status" value="1"/>
</dbReference>
<dbReference type="AlphaFoldDB" id="A0A3N1DBD9"/>
<dbReference type="Gene3D" id="3.40.50.12780">
    <property type="entry name" value="N-terminal domain of ligase-like"/>
    <property type="match status" value="1"/>
</dbReference>
<dbReference type="OrthoDB" id="3671040at2"/>
<dbReference type="Pfam" id="PF00501">
    <property type="entry name" value="AMP-binding"/>
    <property type="match status" value="1"/>
</dbReference>